<dbReference type="RefSeq" id="WP_015286454.1">
    <property type="nucleotide sequence ID" value="NC_019943.1"/>
</dbReference>
<dbReference type="GeneID" id="14309890"/>
<feature type="active site" evidence="1">
    <location>
        <position position="37"/>
    </location>
</feature>
<dbReference type="EMBL" id="CP003167">
    <property type="protein sequence ID" value="AGB03492.1"/>
    <property type="molecule type" value="Genomic_DNA"/>
</dbReference>
<comment type="catalytic activity">
    <reaction evidence="1">
        <text>an acyl phosphate + H2O = a carboxylate + phosphate + H(+)</text>
        <dbReference type="Rhea" id="RHEA:14965"/>
        <dbReference type="ChEBI" id="CHEBI:15377"/>
        <dbReference type="ChEBI" id="CHEBI:15378"/>
        <dbReference type="ChEBI" id="CHEBI:29067"/>
        <dbReference type="ChEBI" id="CHEBI:43474"/>
        <dbReference type="ChEBI" id="CHEBI:59918"/>
        <dbReference type="EC" id="3.6.1.7"/>
    </reaction>
</comment>
<dbReference type="Proteomes" id="UP000010824">
    <property type="component" value="Chromosome"/>
</dbReference>
<keyword evidence="5" id="KW-1185">Reference proteome</keyword>
<dbReference type="KEGG" id="mfo:Metfor_2498"/>
<dbReference type="PANTHER" id="PTHR47268">
    <property type="entry name" value="ACYLPHOSPHATASE"/>
    <property type="match status" value="1"/>
</dbReference>
<dbReference type="InParanoid" id="L0HFH4"/>
<name>L0HFH4_METFS</name>
<evidence type="ECO:0000256" key="1">
    <source>
        <dbReference type="PROSITE-ProRule" id="PRU00520"/>
    </source>
</evidence>
<dbReference type="GO" id="GO:0003998">
    <property type="term" value="F:acylphosphatase activity"/>
    <property type="evidence" value="ECO:0007669"/>
    <property type="project" value="UniProtKB-EC"/>
</dbReference>
<dbReference type="SUPFAM" id="SSF54975">
    <property type="entry name" value="Acylphosphatase/BLUF domain-like"/>
    <property type="match status" value="1"/>
</dbReference>
<dbReference type="InterPro" id="IPR001792">
    <property type="entry name" value="Acylphosphatase-like_dom"/>
</dbReference>
<proteinExistence type="inferred from homology"/>
<sequence>MMKTLKIIITGRVQKVGFRACIRRIASDLNITGTVLNLEDGKVQVYATGEAIVLEKFTSMVYSCPRAVIRDLQITEMPLTVFDGFSVLKLENRFNTEF</sequence>
<dbReference type="PROSITE" id="PS51160">
    <property type="entry name" value="ACYLPHOSPHATASE_3"/>
    <property type="match status" value="1"/>
</dbReference>
<dbReference type="eggNOG" id="arCOG01674">
    <property type="taxonomic scope" value="Archaea"/>
</dbReference>
<dbReference type="Pfam" id="PF00708">
    <property type="entry name" value="Acylphosphatase"/>
    <property type="match status" value="1"/>
</dbReference>
<reference evidence="5" key="1">
    <citation type="submission" date="2011-12" db="EMBL/GenBank/DDBJ databases">
        <title>Complete sequence of Methanoregula formicicum SMSP.</title>
        <authorList>
            <person name="Lucas S."/>
            <person name="Han J."/>
            <person name="Lapidus A."/>
            <person name="Cheng J.-F."/>
            <person name="Goodwin L."/>
            <person name="Pitluck S."/>
            <person name="Peters L."/>
            <person name="Ovchinnikova G."/>
            <person name="Teshima H."/>
            <person name="Detter J.C."/>
            <person name="Han C."/>
            <person name="Tapia R."/>
            <person name="Land M."/>
            <person name="Hauser L."/>
            <person name="Kyrpides N."/>
            <person name="Ivanova N."/>
            <person name="Pagani I."/>
            <person name="Imachi H."/>
            <person name="Tamaki H."/>
            <person name="Sekiguchi Y."/>
            <person name="Kamagata Y."/>
            <person name="Cadillo-Quiroz H."/>
            <person name="Zinder S."/>
            <person name="Liu W.-T."/>
            <person name="Woyke T."/>
        </authorList>
    </citation>
    <scope>NUCLEOTIDE SEQUENCE [LARGE SCALE GENOMIC DNA]</scope>
    <source>
        <strain evidence="5">DSM 22288 / NBRC 105244 / SMSP</strain>
    </source>
</reference>
<keyword evidence="1" id="KW-0378">Hydrolase</keyword>
<feature type="active site" evidence="1">
    <location>
        <position position="19"/>
    </location>
</feature>
<comment type="similarity">
    <text evidence="2">Belongs to the acylphosphatase family.</text>
</comment>
<gene>
    <name evidence="4" type="ordered locus">Metfor_2498</name>
</gene>
<feature type="domain" description="Acylphosphatase-like" evidence="3">
    <location>
        <begin position="4"/>
        <end position="89"/>
    </location>
</feature>
<dbReference type="InterPro" id="IPR036046">
    <property type="entry name" value="Acylphosphatase-like_dom_sf"/>
</dbReference>
<evidence type="ECO:0000313" key="4">
    <source>
        <dbReference type="EMBL" id="AGB03492.1"/>
    </source>
</evidence>
<evidence type="ECO:0000256" key="2">
    <source>
        <dbReference type="RuleBase" id="RU004168"/>
    </source>
</evidence>
<dbReference type="HOGENOM" id="CLU_141932_1_1_2"/>
<dbReference type="InterPro" id="IPR020456">
    <property type="entry name" value="Acylphosphatase"/>
</dbReference>
<dbReference type="PANTHER" id="PTHR47268:SF4">
    <property type="entry name" value="ACYLPHOSPHATASE"/>
    <property type="match status" value="1"/>
</dbReference>
<protein>
    <recommendedName>
        <fullName evidence="1">acylphosphatase</fullName>
        <ecNumber evidence="1">3.6.1.7</ecNumber>
    </recommendedName>
</protein>
<dbReference type="AlphaFoldDB" id="L0HFH4"/>
<dbReference type="STRING" id="593750.Metfor_2498"/>
<reference evidence="4 5" key="2">
    <citation type="journal article" date="2014" name="Genome Announc.">
        <title>Complete Genome Sequence of Methanoregula formicica SMSPT, a Mesophilic Hydrogenotrophic Methanogen Isolated from a Methanogenic Upflow Anaerobic Sludge Blanket Reactor.</title>
        <authorList>
            <person name="Yamamoto K."/>
            <person name="Tamaki H."/>
            <person name="Cadillo-Quiroz H."/>
            <person name="Imachi H."/>
            <person name="Kyrpides N."/>
            <person name="Woyke T."/>
            <person name="Goodwin L."/>
            <person name="Zinder S.H."/>
            <person name="Kamagata Y."/>
            <person name="Liu W.T."/>
        </authorList>
    </citation>
    <scope>NUCLEOTIDE SEQUENCE [LARGE SCALE GENOMIC DNA]</scope>
    <source>
        <strain evidence="5">DSM 22288 / NBRC 105244 / SMSP</strain>
    </source>
</reference>
<evidence type="ECO:0000259" key="3">
    <source>
        <dbReference type="PROSITE" id="PS51160"/>
    </source>
</evidence>
<dbReference type="Gene3D" id="3.30.70.100">
    <property type="match status" value="1"/>
</dbReference>
<accession>L0HFH4</accession>
<organism evidence="4 5">
    <name type="scientific">Methanoregula formicica (strain DSM 22288 / NBRC 105244 / SMSP)</name>
    <dbReference type="NCBI Taxonomy" id="593750"/>
    <lineage>
        <taxon>Archaea</taxon>
        <taxon>Methanobacteriati</taxon>
        <taxon>Methanobacteriota</taxon>
        <taxon>Stenosarchaea group</taxon>
        <taxon>Methanomicrobia</taxon>
        <taxon>Methanomicrobiales</taxon>
        <taxon>Methanoregulaceae</taxon>
        <taxon>Methanoregula</taxon>
    </lineage>
</organism>
<evidence type="ECO:0000313" key="5">
    <source>
        <dbReference type="Proteomes" id="UP000010824"/>
    </source>
</evidence>
<dbReference type="EC" id="3.6.1.7" evidence="1"/>